<accession>A0A1M5MIX2</accession>
<sequence length="245" mass="27098">MSEITAGGQALLSLFDMIYVLNLPERRDRRMQMAQQLARVGLSLEHPKITLFPACKPREAGEFPTIGTRGCFESYLAILTDALAAGHDRFLVIEDDADFARGFEAQMPEAAAFLSGKNWGLVYGYSTELEPVDAPGPLRFVDPEVGVRCTHFVAFSGDAARQALPYLQGIYGRPMNDPNGGAMHLDGALTWFRAAHPDVVTYAAKDSLAIQRPSLSDIHPPRWYERTPPFSTLYRLALRAKAALR</sequence>
<keyword evidence="1" id="KW-0472">Membrane</keyword>
<proteinExistence type="predicted"/>
<name>A0A1M5MIX2_9RHOB</name>
<keyword evidence="3" id="KW-1185">Reference proteome</keyword>
<dbReference type="OrthoDB" id="9816113at2"/>
<keyword evidence="1" id="KW-0812">Transmembrane</keyword>
<dbReference type="EMBL" id="FQWM01000002">
    <property type="protein sequence ID" value="SHG77185.1"/>
    <property type="molecule type" value="Genomic_DNA"/>
</dbReference>
<dbReference type="STRING" id="870908.SAMN04488044_1247"/>
<keyword evidence="2" id="KW-0808">Transferase</keyword>
<dbReference type="AlphaFoldDB" id="A0A1M5MIX2"/>
<evidence type="ECO:0000313" key="2">
    <source>
        <dbReference type="EMBL" id="SHG77185.1"/>
    </source>
</evidence>
<dbReference type="RefSeq" id="WP_072791774.1">
    <property type="nucleotide sequence ID" value="NZ_FQWM01000002.1"/>
</dbReference>
<gene>
    <name evidence="2" type="ORF">SAMN04488044_1247</name>
</gene>
<keyword evidence="1" id="KW-1133">Transmembrane helix</keyword>
<dbReference type="GO" id="GO:0016740">
    <property type="term" value="F:transferase activity"/>
    <property type="evidence" value="ECO:0007669"/>
    <property type="project" value="UniProtKB-KW"/>
</dbReference>
<evidence type="ECO:0000313" key="3">
    <source>
        <dbReference type="Proteomes" id="UP000184211"/>
    </source>
</evidence>
<organism evidence="2 3">
    <name type="scientific">Cognatishimia maritima</name>
    <dbReference type="NCBI Taxonomy" id="870908"/>
    <lineage>
        <taxon>Bacteria</taxon>
        <taxon>Pseudomonadati</taxon>
        <taxon>Pseudomonadota</taxon>
        <taxon>Alphaproteobacteria</taxon>
        <taxon>Rhodobacterales</taxon>
        <taxon>Paracoccaceae</taxon>
        <taxon>Cognatishimia</taxon>
    </lineage>
</organism>
<dbReference type="Proteomes" id="UP000184211">
    <property type="component" value="Unassembled WGS sequence"/>
</dbReference>
<protein>
    <submittedName>
        <fullName evidence="2">Glycosyl transferase, family 25</fullName>
    </submittedName>
</protein>
<evidence type="ECO:0000256" key="1">
    <source>
        <dbReference type="SAM" id="Phobius"/>
    </source>
</evidence>
<reference evidence="3" key="1">
    <citation type="submission" date="2016-11" db="EMBL/GenBank/DDBJ databases">
        <authorList>
            <person name="Varghese N."/>
            <person name="Submissions S."/>
        </authorList>
    </citation>
    <scope>NUCLEOTIDE SEQUENCE [LARGE SCALE GENOMIC DNA]</scope>
    <source>
        <strain evidence="3">DSM 28223</strain>
    </source>
</reference>
<feature type="transmembrane region" description="Helical" evidence="1">
    <location>
        <begin position="6"/>
        <end position="23"/>
    </location>
</feature>